<organism evidence="3 4">
    <name type="scientific">Gillisia limnaea (strain DSM 15749 / LMG 21470 / R-8282)</name>
    <dbReference type="NCBI Taxonomy" id="865937"/>
    <lineage>
        <taxon>Bacteria</taxon>
        <taxon>Pseudomonadati</taxon>
        <taxon>Bacteroidota</taxon>
        <taxon>Flavobacteriia</taxon>
        <taxon>Flavobacteriales</taxon>
        <taxon>Flavobacteriaceae</taxon>
        <taxon>Gillisia</taxon>
    </lineage>
</organism>
<dbReference type="PANTHER" id="PTHR46268">
    <property type="entry name" value="STRESS RESPONSE PROTEIN NHAX"/>
    <property type="match status" value="1"/>
</dbReference>
<evidence type="ECO:0000259" key="2">
    <source>
        <dbReference type="Pfam" id="PF00582"/>
    </source>
</evidence>
<dbReference type="SUPFAM" id="SSF52402">
    <property type="entry name" value="Adenine nucleotide alpha hydrolases-like"/>
    <property type="match status" value="2"/>
</dbReference>
<dbReference type="CDD" id="cd00293">
    <property type="entry name" value="USP-like"/>
    <property type="match status" value="2"/>
</dbReference>
<dbReference type="Pfam" id="PF00582">
    <property type="entry name" value="Usp"/>
    <property type="match status" value="2"/>
</dbReference>
<dbReference type="PANTHER" id="PTHR46268:SF6">
    <property type="entry name" value="UNIVERSAL STRESS PROTEIN UP12"/>
    <property type="match status" value="1"/>
</dbReference>
<gene>
    <name evidence="3" type="ORF">Gilli_2664</name>
</gene>
<sequence>MRIAPDSCRETIKKTITYLTMKRILVPTDFSPQAENALKVAAQFAKRFHGEIFLLHMLELPMQLVQPTSGSAVVGGNDNLPEALFFMKLAKKRFAELIKKPYLQNIKVHETVEFHQAFEGIMEISQAHNCDIIIIGSHGTSGFQEVFIGSNTEKVVRNSNIPVLVIKKDYPNFDVQNFVFSTDCNLKNKHTLEKAKRFADKIEAKLHIVYINTANNFMTTVDAEKALLDFTEGTELENHSLNIYNDITVEKGIMNFAKSIDAGLIGIGTHGRKGLAHFFNGSISEDLVNHSNRPVITFKI</sequence>
<evidence type="ECO:0000256" key="1">
    <source>
        <dbReference type="ARBA" id="ARBA00008791"/>
    </source>
</evidence>
<proteinExistence type="inferred from homology"/>
<dbReference type="EMBL" id="JH594606">
    <property type="protein sequence ID" value="EHQ03280.1"/>
    <property type="molecule type" value="Genomic_DNA"/>
</dbReference>
<dbReference type="InterPro" id="IPR014729">
    <property type="entry name" value="Rossmann-like_a/b/a_fold"/>
</dbReference>
<dbReference type="STRING" id="865937.Gilli_2664"/>
<dbReference type="Gene3D" id="3.40.50.620">
    <property type="entry name" value="HUPs"/>
    <property type="match status" value="2"/>
</dbReference>
<dbReference type="PRINTS" id="PR01438">
    <property type="entry name" value="UNVRSLSTRESS"/>
</dbReference>
<dbReference type="InterPro" id="IPR006015">
    <property type="entry name" value="Universal_stress_UspA"/>
</dbReference>
<evidence type="ECO:0000313" key="3">
    <source>
        <dbReference type="EMBL" id="EHQ03280.1"/>
    </source>
</evidence>
<feature type="domain" description="UspA" evidence="2">
    <location>
        <begin position="21"/>
        <end position="167"/>
    </location>
</feature>
<accession>H2BYE1</accession>
<evidence type="ECO:0000313" key="4">
    <source>
        <dbReference type="Proteomes" id="UP000003844"/>
    </source>
</evidence>
<keyword evidence="4" id="KW-1185">Reference proteome</keyword>
<dbReference type="HOGENOM" id="CLU_049301_2_4_10"/>
<feature type="domain" description="UspA" evidence="2">
    <location>
        <begin position="179"/>
        <end position="298"/>
    </location>
</feature>
<dbReference type="eggNOG" id="COG0589">
    <property type="taxonomic scope" value="Bacteria"/>
</dbReference>
<name>H2BYE1_GILLR</name>
<reference evidence="4" key="1">
    <citation type="journal article" date="2012" name="Stand. Genomic Sci.">
        <title>Genome sequence of the Antarctic rhodopsins-containing flavobacterium Gillisia limnaea type strain (R-8282(T)).</title>
        <authorList>
            <person name="Riedel T."/>
            <person name="Held B."/>
            <person name="Nolan M."/>
            <person name="Lucas S."/>
            <person name="Lapidus A."/>
            <person name="Tice H."/>
            <person name="Del Rio T.G."/>
            <person name="Cheng J.F."/>
            <person name="Han C."/>
            <person name="Tapia R."/>
            <person name="Goodwin L.A."/>
            <person name="Pitluck S."/>
            <person name="Liolios K."/>
            <person name="Mavromatis K."/>
            <person name="Pagani I."/>
            <person name="Ivanova N."/>
            <person name="Mikhailova N."/>
            <person name="Pati A."/>
            <person name="Chen A."/>
            <person name="Palaniappan K."/>
            <person name="Land M."/>
            <person name="Rohde M."/>
            <person name="Tindall B.J."/>
            <person name="Detter J.C."/>
            <person name="Goker M."/>
            <person name="Bristow J."/>
            <person name="Eisen J.A."/>
            <person name="Markowitz V."/>
            <person name="Hugenholtz P."/>
            <person name="Kyrpides N.C."/>
            <person name="Klenk H.P."/>
            <person name="Woyke T."/>
        </authorList>
    </citation>
    <scope>NUCLEOTIDE SEQUENCE [LARGE SCALE GENOMIC DNA]</scope>
    <source>
        <strain evidence="4">DSM 15749 / LMG 21470 / R-8282</strain>
    </source>
</reference>
<comment type="similarity">
    <text evidence="1">Belongs to the universal stress protein A family.</text>
</comment>
<dbReference type="AlphaFoldDB" id="H2BYE1"/>
<protein>
    <submittedName>
        <fullName evidence="3">UspA domain-containing protein</fullName>
    </submittedName>
</protein>
<dbReference type="InterPro" id="IPR006016">
    <property type="entry name" value="UspA"/>
</dbReference>
<dbReference type="Proteomes" id="UP000003844">
    <property type="component" value="Unassembled WGS sequence"/>
</dbReference>